<dbReference type="RefSeq" id="WP_386097869.1">
    <property type="nucleotide sequence ID" value="NZ_JBHSAT010000004.1"/>
</dbReference>
<evidence type="ECO:0000313" key="3">
    <source>
        <dbReference type="EMBL" id="MFC3876709.1"/>
    </source>
</evidence>
<dbReference type="EMBL" id="JBHSAT010000004">
    <property type="protein sequence ID" value="MFC3876709.1"/>
    <property type="molecule type" value="Genomic_DNA"/>
</dbReference>
<accession>A0ABV8AG70</accession>
<feature type="domain" description="DUF6268" evidence="2">
    <location>
        <begin position="55"/>
        <end position="286"/>
    </location>
</feature>
<keyword evidence="4" id="KW-1185">Reference proteome</keyword>
<dbReference type="Proteomes" id="UP001595812">
    <property type="component" value="Unassembled WGS sequence"/>
</dbReference>
<feature type="signal peptide" evidence="1">
    <location>
        <begin position="1"/>
        <end position="21"/>
    </location>
</feature>
<gene>
    <name evidence="3" type="ORF">ACFOSX_05640</name>
</gene>
<keyword evidence="1" id="KW-0732">Signal</keyword>
<dbReference type="InterPro" id="IPR046235">
    <property type="entry name" value="DUF6268"/>
</dbReference>
<evidence type="ECO:0000259" key="2">
    <source>
        <dbReference type="Pfam" id="PF19783"/>
    </source>
</evidence>
<name>A0ABV8AG70_9FLAO</name>
<organism evidence="3 4">
    <name type="scientific">Winogradskyella maritima</name>
    <dbReference type="NCBI Taxonomy" id="1517766"/>
    <lineage>
        <taxon>Bacteria</taxon>
        <taxon>Pseudomonadati</taxon>
        <taxon>Bacteroidota</taxon>
        <taxon>Flavobacteriia</taxon>
        <taxon>Flavobacteriales</taxon>
        <taxon>Flavobacteriaceae</taxon>
        <taxon>Winogradskyella</taxon>
    </lineage>
</organism>
<protein>
    <submittedName>
        <fullName evidence="3">DUF6268 family outer membrane beta-barrel protein</fullName>
    </submittedName>
</protein>
<reference evidence="4" key="1">
    <citation type="journal article" date="2019" name="Int. J. Syst. Evol. Microbiol.">
        <title>The Global Catalogue of Microorganisms (GCM) 10K type strain sequencing project: providing services to taxonomists for standard genome sequencing and annotation.</title>
        <authorList>
            <consortium name="The Broad Institute Genomics Platform"/>
            <consortium name="The Broad Institute Genome Sequencing Center for Infectious Disease"/>
            <person name="Wu L."/>
            <person name="Ma J."/>
        </authorList>
    </citation>
    <scope>NUCLEOTIDE SEQUENCE [LARGE SCALE GENOMIC DNA]</scope>
    <source>
        <strain evidence="4">CECT 8979</strain>
    </source>
</reference>
<sequence>MQRTKGFIFTGIFFLSYFCQAQLADLARLDYTILPATDSDFEFNRTRASFNYPIKLNDKQAYLFLGLDYSNINITFGDNEVPFDKEELNGFQLIDLNIGYTFKINKKWRFGARFTPGVSSNLRASDLDTDDVVFSGDVVFINDKKNDPSARKPNRLILGVSYSQNRGFPFPLPFISYYRKFTEKFSYNLGVPKSNFQYHISDAHRLKLYAQLDGFTSNIQQGTLITGEQPERFNMSLILSGLQYEFHFKEHFEFYLRSAYILDRSVQLLDSGNNEIFEIDNSNGFSLRTGLRIKI</sequence>
<proteinExistence type="predicted"/>
<dbReference type="Pfam" id="PF19783">
    <property type="entry name" value="DUF6268"/>
    <property type="match status" value="1"/>
</dbReference>
<comment type="caution">
    <text evidence="3">The sequence shown here is derived from an EMBL/GenBank/DDBJ whole genome shotgun (WGS) entry which is preliminary data.</text>
</comment>
<evidence type="ECO:0000313" key="4">
    <source>
        <dbReference type="Proteomes" id="UP001595812"/>
    </source>
</evidence>
<evidence type="ECO:0000256" key="1">
    <source>
        <dbReference type="SAM" id="SignalP"/>
    </source>
</evidence>
<feature type="chain" id="PRO_5046909919" evidence="1">
    <location>
        <begin position="22"/>
        <end position="295"/>
    </location>
</feature>